<evidence type="ECO:0000313" key="2">
    <source>
        <dbReference type="Proteomes" id="UP001595075"/>
    </source>
</evidence>
<organism evidence="1 2">
    <name type="scientific">Oculimacula yallundae</name>
    <dbReference type="NCBI Taxonomy" id="86028"/>
    <lineage>
        <taxon>Eukaryota</taxon>
        <taxon>Fungi</taxon>
        <taxon>Dikarya</taxon>
        <taxon>Ascomycota</taxon>
        <taxon>Pezizomycotina</taxon>
        <taxon>Leotiomycetes</taxon>
        <taxon>Helotiales</taxon>
        <taxon>Ploettnerulaceae</taxon>
        <taxon>Oculimacula</taxon>
    </lineage>
</organism>
<protein>
    <submittedName>
        <fullName evidence="1">Uncharacterized protein</fullName>
    </submittedName>
</protein>
<name>A0ABR4C602_9HELO</name>
<evidence type="ECO:0000313" key="1">
    <source>
        <dbReference type="EMBL" id="KAL2064523.1"/>
    </source>
</evidence>
<gene>
    <name evidence="1" type="ORF">VTL71DRAFT_3660</name>
</gene>
<keyword evidence="2" id="KW-1185">Reference proteome</keyword>
<reference evidence="1 2" key="1">
    <citation type="journal article" date="2024" name="Commun. Biol.">
        <title>Comparative genomic analysis of thermophilic fungi reveals convergent evolutionary adaptations and gene losses.</title>
        <authorList>
            <person name="Steindorff A.S."/>
            <person name="Aguilar-Pontes M.V."/>
            <person name="Robinson A.J."/>
            <person name="Andreopoulos B."/>
            <person name="LaButti K."/>
            <person name="Kuo A."/>
            <person name="Mondo S."/>
            <person name="Riley R."/>
            <person name="Otillar R."/>
            <person name="Haridas S."/>
            <person name="Lipzen A."/>
            <person name="Grimwood J."/>
            <person name="Schmutz J."/>
            <person name="Clum A."/>
            <person name="Reid I.D."/>
            <person name="Moisan M.C."/>
            <person name="Butler G."/>
            <person name="Nguyen T.T.M."/>
            <person name="Dewar K."/>
            <person name="Conant G."/>
            <person name="Drula E."/>
            <person name="Henrissat B."/>
            <person name="Hansel C."/>
            <person name="Singer S."/>
            <person name="Hutchinson M.I."/>
            <person name="de Vries R.P."/>
            <person name="Natvig D.O."/>
            <person name="Powell A.J."/>
            <person name="Tsang A."/>
            <person name="Grigoriev I.V."/>
        </authorList>
    </citation>
    <scope>NUCLEOTIDE SEQUENCE [LARGE SCALE GENOMIC DNA]</scope>
    <source>
        <strain evidence="1 2">CBS 494.80</strain>
    </source>
</reference>
<proteinExistence type="predicted"/>
<comment type="caution">
    <text evidence="1">The sequence shown here is derived from an EMBL/GenBank/DDBJ whole genome shotgun (WGS) entry which is preliminary data.</text>
</comment>
<accession>A0ABR4C602</accession>
<dbReference type="Proteomes" id="UP001595075">
    <property type="component" value="Unassembled WGS sequence"/>
</dbReference>
<dbReference type="EMBL" id="JAZHXI010000013">
    <property type="protein sequence ID" value="KAL2064523.1"/>
    <property type="molecule type" value="Genomic_DNA"/>
</dbReference>
<sequence>MLFSRTISSHVLPDFTRWNMSQLLTTLDCVGSEVAIPLEGAIVEAGVLMDELLAVDVDIPVEVLLVLVTGAGAGSLFVLTQYEFPVARPLQSAAMLGF</sequence>